<protein>
    <submittedName>
        <fullName evidence="1">Uncharacterized protein</fullName>
    </submittedName>
</protein>
<dbReference type="PANTHER" id="PTHR34724:SF2">
    <property type="entry name" value="OS12G0596101 PROTEIN"/>
    <property type="match status" value="1"/>
</dbReference>
<sequence length="53" mass="5588">MCRKIDCSVCHKPTWAGCGQHIDSALANVAVADRCPSWQTGKHNAAAAPPKAN</sequence>
<evidence type="ECO:0000313" key="1">
    <source>
        <dbReference type="EMBL" id="ETV83105.1"/>
    </source>
</evidence>
<dbReference type="EMBL" id="KI913121">
    <property type="protein sequence ID" value="ETV83105.1"/>
    <property type="molecule type" value="Genomic_DNA"/>
</dbReference>
<dbReference type="PANTHER" id="PTHR34724">
    <property type="entry name" value="OS12G0596101 PROTEIN"/>
    <property type="match status" value="1"/>
</dbReference>
<dbReference type="VEuPathDB" id="FungiDB:H257_04833"/>
<organism evidence="1">
    <name type="scientific">Aphanomyces astaci</name>
    <name type="common">Crayfish plague agent</name>
    <dbReference type="NCBI Taxonomy" id="112090"/>
    <lineage>
        <taxon>Eukaryota</taxon>
        <taxon>Sar</taxon>
        <taxon>Stramenopiles</taxon>
        <taxon>Oomycota</taxon>
        <taxon>Saprolegniomycetes</taxon>
        <taxon>Saprolegniales</taxon>
        <taxon>Verrucalvaceae</taxon>
        <taxon>Aphanomyces</taxon>
    </lineage>
</organism>
<reference evidence="1" key="1">
    <citation type="submission" date="2013-12" db="EMBL/GenBank/DDBJ databases">
        <title>The Genome Sequence of Aphanomyces astaci APO3.</title>
        <authorList>
            <consortium name="The Broad Institute Genomics Platform"/>
            <person name="Russ C."/>
            <person name="Tyler B."/>
            <person name="van West P."/>
            <person name="Dieguez-Uribeondo J."/>
            <person name="Young S.K."/>
            <person name="Zeng Q."/>
            <person name="Gargeya S."/>
            <person name="Fitzgerald M."/>
            <person name="Abouelleil A."/>
            <person name="Alvarado L."/>
            <person name="Chapman S.B."/>
            <person name="Gainer-Dewar J."/>
            <person name="Goldberg J."/>
            <person name="Griggs A."/>
            <person name="Gujja S."/>
            <person name="Hansen M."/>
            <person name="Howarth C."/>
            <person name="Imamovic A."/>
            <person name="Ireland A."/>
            <person name="Larimer J."/>
            <person name="McCowan C."/>
            <person name="Murphy C."/>
            <person name="Pearson M."/>
            <person name="Poon T.W."/>
            <person name="Priest M."/>
            <person name="Roberts A."/>
            <person name="Saif S."/>
            <person name="Shea T."/>
            <person name="Sykes S."/>
            <person name="Wortman J."/>
            <person name="Nusbaum C."/>
            <person name="Birren B."/>
        </authorList>
    </citation>
    <scope>NUCLEOTIDE SEQUENCE [LARGE SCALE GENOMIC DNA]</scope>
    <source>
        <strain evidence="1">APO3</strain>
    </source>
</reference>
<proteinExistence type="predicted"/>
<dbReference type="OrthoDB" id="88410at2759"/>
<dbReference type="GeneID" id="20806829"/>
<dbReference type="RefSeq" id="XP_009827776.1">
    <property type="nucleotide sequence ID" value="XM_009829474.1"/>
</dbReference>
<accession>W4GTQ8</accession>
<name>W4GTQ8_APHAT</name>
<gene>
    <name evidence="1" type="ORF">H257_04833</name>
</gene>
<dbReference type="AlphaFoldDB" id="W4GTQ8"/>